<organism evidence="1 2">
    <name type="scientific">Lactobacillus johnsonii</name>
    <dbReference type="NCBI Taxonomy" id="33959"/>
    <lineage>
        <taxon>Bacteria</taxon>
        <taxon>Bacillati</taxon>
        <taxon>Bacillota</taxon>
        <taxon>Bacilli</taxon>
        <taxon>Lactobacillales</taxon>
        <taxon>Lactobacillaceae</taxon>
        <taxon>Lactobacillus</taxon>
    </lineage>
</organism>
<accession>A0A9X7TDB2</accession>
<sequence>MLTKNENLNCQILNIDNDIYMCAYLGMDDTKSGYTKIMFLVNGKHRDMTLSDEDVVNLTTDYNLCELADIEDAQRNLDNWLTTDVAEFVNDWELYD</sequence>
<dbReference type="AlphaFoldDB" id="A0A9X7TDB2"/>
<geneLocation type="plasmid" evidence="1 2">
    <name>unnamed1</name>
</geneLocation>
<dbReference type="Proteomes" id="UP000464749">
    <property type="component" value="Plasmid unnamed1"/>
</dbReference>
<dbReference type="RefSeq" id="WP_163588931.1">
    <property type="nucleotide sequence ID" value="NZ_CP040855.1"/>
</dbReference>
<gene>
    <name evidence="1" type="ORF">FEE39_09935</name>
</gene>
<name>A0A9X7TDB2_LACJH</name>
<reference evidence="1 2" key="1">
    <citation type="submission" date="2019-06" db="EMBL/GenBank/DDBJ databases">
        <title>Whole genome sequencing of Lactobacillus johnsonii strain G2A.</title>
        <authorList>
            <person name="Conlan S."/>
            <person name="Thomas P.J."/>
            <person name="Mullikin J."/>
            <person name="Singer J."/>
            <person name="Weaver C."/>
            <person name="Segre J.A."/>
        </authorList>
    </citation>
    <scope>NUCLEOTIDE SEQUENCE [LARGE SCALE GENOMIC DNA]</scope>
    <source>
        <strain evidence="1 2">G2A</strain>
        <plasmid evidence="1 2">unnamed1</plasmid>
    </source>
</reference>
<dbReference type="EMBL" id="CP040855">
    <property type="protein sequence ID" value="QIA88552.1"/>
    <property type="molecule type" value="Genomic_DNA"/>
</dbReference>
<protein>
    <submittedName>
        <fullName evidence="1">Uncharacterized protein</fullName>
    </submittedName>
</protein>
<evidence type="ECO:0000313" key="1">
    <source>
        <dbReference type="EMBL" id="QIA88552.1"/>
    </source>
</evidence>
<keyword evidence="1" id="KW-0614">Plasmid</keyword>
<evidence type="ECO:0000313" key="2">
    <source>
        <dbReference type="Proteomes" id="UP000464749"/>
    </source>
</evidence>
<proteinExistence type="predicted"/>